<name>A0A813LB06_POLGL</name>
<protein>
    <submittedName>
        <fullName evidence="1">Uncharacterized protein</fullName>
    </submittedName>
</protein>
<dbReference type="EMBL" id="CAJNNW010034862">
    <property type="protein sequence ID" value="CAE8724227.1"/>
    <property type="molecule type" value="Genomic_DNA"/>
</dbReference>
<gene>
    <name evidence="1" type="ORF">PGLA2088_LOCUS43595</name>
</gene>
<reference evidence="1" key="1">
    <citation type="submission" date="2021-02" db="EMBL/GenBank/DDBJ databases">
        <authorList>
            <person name="Dougan E. K."/>
            <person name="Rhodes N."/>
            <person name="Thang M."/>
            <person name="Chan C."/>
        </authorList>
    </citation>
    <scope>NUCLEOTIDE SEQUENCE</scope>
</reference>
<organism evidence="1 2">
    <name type="scientific">Polarella glacialis</name>
    <name type="common">Dinoflagellate</name>
    <dbReference type="NCBI Taxonomy" id="89957"/>
    <lineage>
        <taxon>Eukaryota</taxon>
        <taxon>Sar</taxon>
        <taxon>Alveolata</taxon>
        <taxon>Dinophyceae</taxon>
        <taxon>Suessiales</taxon>
        <taxon>Suessiaceae</taxon>
        <taxon>Polarella</taxon>
    </lineage>
</organism>
<comment type="caution">
    <text evidence="1">The sequence shown here is derived from an EMBL/GenBank/DDBJ whole genome shotgun (WGS) entry which is preliminary data.</text>
</comment>
<sequence>MQTNTSLVLVMPFLQARSYSVTLSHLFNPLSPDTAMWSFKTYAMGQTMKDGTWLLPANERDSSSNYAGPATYIHFVMAQATTNLGTPFFDAVNAELRVVFTAYPRPVNSGQYLLLYSPPGYEFLDRTFNPGDGFPLISGTVYSINTPQARAVYVVQILTRILNGQTMKFTVRVRTPSTPDDLAVWDQTHTPSWLLMACNDPVNVADQVCYNPTASNDDLFPGFKLKASFGTASVTPQANGVAPRTSVTVTVDISPQASLSSLLSDGSVYVRLRAPLGFDFPLGCLAVTPNPVFEACFGLGRIAVLLVRNGLLPAGASSLRLSVTNAGMTPSEASEGGVGNQWVLESFVDLVSEDQVVVADSALARQRSTVQGYEIRVLLQATVGGNTQLGATTTVLVWFVATYFLDVGGVVELHAPPSYELRCTLRAQLEVIEAMLRQGEAPKHGQWP</sequence>
<evidence type="ECO:0000313" key="1">
    <source>
        <dbReference type="EMBL" id="CAE8724227.1"/>
    </source>
</evidence>
<dbReference type="AlphaFoldDB" id="A0A813LB06"/>
<proteinExistence type="predicted"/>
<dbReference type="Proteomes" id="UP000626109">
    <property type="component" value="Unassembled WGS sequence"/>
</dbReference>
<accession>A0A813LB06</accession>
<evidence type="ECO:0000313" key="2">
    <source>
        <dbReference type="Proteomes" id="UP000626109"/>
    </source>
</evidence>